<name>A0A7X0ATM5_9PROT</name>
<dbReference type="AlphaFoldDB" id="A0A7X0ATM5"/>
<keyword evidence="1" id="KW-1133">Transmembrane helix</keyword>
<comment type="caution">
    <text evidence="2">The sequence shown here is derived from an EMBL/GenBank/DDBJ whole genome shotgun (WGS) entry which is preliminary data.</text>
</comment>
<dbReference type="EMBL" id="JACIIZ010000001">
    <property type="protein sequence ID" value="MBB6249904.1"/>
    <property type="molecule type" value="Genomic_DNA"/>
</dbReference>
<organism evidence="2 3">
    <name type="scientific">Nitrospirillum iridis</name>
    <dbReference type="NCBI Taxonomy" id="765888"/>
    <lineage>
        <taxon>Bacteria</taxon>
        <taxon>Pseudomonadati</taxon>
        <taxon>Pseudomonadota</taxon>
        <taxon>Alphaproteobacteria</taxon>
        <taxon>Rhodospirillales</taxon>
        <taxon>Azospirillaceae</taxon>
        <taxon>Nitrospirillum</taxon>
    </lineage>
</organism>
<feature type="transmembrane region" description="Helical" evidence="1">
    <location>
        <begin position="88"/>
        <end position="111"/>
    </location>
</feature>
<protein>
    <submittedName>
        <fullName evidence="2">Uncharacterized protein</fullName>
    </submittedName>
</protein>
<accession>A0A7X0ATM5</accession>
<keyword evidence="3" id="KW-1185">Reference proteome</keyword>
<proteinExistence type="predicted"/>
<evidence type="ECO:0000313" key="2">
    <source>
        <dbReference type="EMBL" id="MBB6249904.1"/>
    </source>
</evidence>
<dbReference type="Proteomes" id="UP000539175">
    <property type="component" value="Unassembled WGS sequence"/>
</dbReference>
<gene>
    <name evidence="2" type="ORF">FHS74_000437</name>
</gene>
<reference evidence="2 3" key="1">
    <citation type="submission" date="2020-08" db="EMBL/GenBank/DDBJ databases">
        <title>Genomic Encyclopedia of Type Strains, Phase IV (KMG-IV): sequencing the most valuable type-strain genomes for metagenomic binning, comparative biology and taxonomic classification.</title>
        <authorList>
            <person name="Goeker M."/>
        </authorList>
    </citation>
    <scope>NUCLEOTIDE SEQUENCE [LARGE SCALE GENOMIC DNA]</scope>
    <source>
        <strain evidence="2 3">DSM 22198</strain>
    </source>
</reference>
<evidence type="ECO:0000256" key="1">
    <source>
        <dbReference type="SAM" id="Phobius"/>
    </source>
</evidence>
<evidence type="ECO:0000313" key="3">
    <source>
        <dbReference type="Proteomes" id="UP000539175"/>
    </source>
</evidence>
<keyword evidence="1" id="KW-0472">Membrane</keyword>
<keyword evidence="1" id="KW-0812">Transmembrane</keyword>
<dbReference type="RefSeq" id="WP_184797010.1">
    <property type="nucleotide sequence ID" value="NZ_JACIIZ010000001.1"/>
</dbReference>
<sequence length="125" mass="13973">MALVIAFNYDDFRGTPLMNNIANALCRYESVLCELWGADSDKSKSSVGAISVLGPDGRILEFPPEMTEREVTVVLRRLYSLSNDNSRIFNIIAVIVSIPIIFGLIMAMAYWTTRGFMGKSSDKRE</sequence>